<organism evidence="1 2">
    <name type="scientific">Cupriavidus pauculus</name>
    <dbReference type="NCBI Taxonomy" id="82633"/>
    <lineage>
        <taxon>Bacteria</taxon>
        <taxon>Pseudomonadati</taxon>
        <taxon>Pseudomonadota</taxon>
        <taxon>Betaproteobacteria</taxon>
        <taxon>Burkholderiales</taxon>
        <taxon>Burkholderiaceae</taxon>
        <taxon>Cupriavidus</taxon>
    </lineage>
</organism>
<sequence>MPKIMLSAEQASRLLPRRRKIHTFVRVFGWLGGYVERERLLKVFSAASSVELCLEAACFDHLLVVQLDGARTYIETNPKAVAKLGVLPGATA</sequence>
<comment type="caution">
    <text evidence="1">The sequence shown here is derived from an EMBL/GenBank/DDBJ whole genome shotgun (WGS) entry which is preliminary data.</text>
</comment>
<name>A0A2N5CDR5_9BURK</name>
<dbReference type="OrthoDB" id="8965755at2"/>
<dbReference type="Proteomes" id="UP000234341">
    <property type="component" value="Unassembled WGS sequence"/>
</dbReference>
<dbReference type="AlphaFoldDB" id="A0A2N5CDR5"/>
<dbReference type="EMBL" id="PJRP01000004">
    <property type="protein sequence ID" value="PLQ00390.1"/>
    <property type="molecule type" value="Genomic_DNA"/>
</dbReference>
<proteinExistence type="predicted"/>
<protein>
    <submittedName>
        <fullName evidence="1">Uncharacterized protein</fullName>
    </submittedName>
</protein>
<accession>A0A2N5CDR5</accession>
<gene>
    <name evidence="1" type="ORF">CYJ10_12220</name>
</gene>
<reference evidence="1 2" key="1">
    <citation type="submission" date="2017-12" db="EMBL/GenBank/DDBJ databases">
        <title>Genome sequence of the active heterotrophic nitrifier-denitrifier, Cupriavidus pauculus UM1.</title>
        <authorList>
            <person name="Putonti C."/>
            <person name="Castignetti D."/>
        </authorList>
    </citation>
    <scope>NUCLEOTIDE SEQUENCE [LARGE SCALE GENOMIC DNA]</scope>
    <source>
        <strain evidence="1 2">UM1</strain>
    </source>
</reference>
<evidence type="ECO:0000313" key="1">
    <source>
        <dbReference type="EMBL" id="PLQ00390.1"/>
    </source>
</evidence>
<evidence type="ECO:0000313" key="2">
    <source>
        <dbReference type="Proteomes" id="UP000234341"/>
    </source>
</evidence>